<feature type="compositionally biased region" description="Basic and acidic residues" evidence="1">
    <location>
        <begin position="1928"/>
        <end position="1950"/>
    </location>
</feature>
<dbReference type="PANTHER" id="PTHR12289">
    <property type="entry name" value="METAXIN RELATED"/>
    <property type="match status" value="1"/>
</dbReference>
<feature type="compositionally biased region" description="Low complexity" evidence="1">
    <location>
        <begin position="40"/>
        <end position="49"/>
    </location>
</feature>
<evidence type="ECO:0000256" key="3">
    <source>
        <dbReference type="SAM" id="SignalP"/>
    </source>
</evidence>
<feature type="chain" id="PRO_5044874016" description="Metaxin glutathione S-transferase domain-containing protein" evidence="3">
    <location>
        <begin position="26"/>
        <end position="1975"/>
    </location>
</feature>
<organism evidence="5 6">
    <name type="scientific">Heterodera trifolii</name>
    <dbReference type="NCBI Taxonomy" id="157864"/>
    <lineage>
        <taxon>Eukaryota</taxon>
        <taxon>Metazoa</taxon>
        <taxon>Ecdysozoa</taxon>
        <taxon>Nematoda</taxon>
        <taxon>Chromadorea</taxon>
        <taxon>Rhabditida</taxon>
        <taxon>Tylenchina</taxon>
        <taxon>Tylenchomorpha</taxon>
        <taxon>Tylenchoidea</taxon>
        <taxon>Heteroderidae</taxon>
        <taxon>Heteroderinae</taxon>
        <taxon>Heterodera</taxon>
    </lineage>
</organism>
<accession>A0ABD2IXR3</accession>
<evidence type="ECO:0000256" key="1">
    <source>
        <dbReference type="SAM" id="MobiDB-lite"/>
    </source>
</evidence>
<keyword evidence="2" id="KW-0472">Membrane</keyword>
<feature type="compositionally biased region" description="Basic and acidic residues" evidence="1">
    <location>
        <begin position="484"/>
        <end position="501"/>
    </location>
</feature>
<dbReference type="PANTHER" id="PTHR12289:SF41">
    <property type="entry name" value="FAILED AXON CONNECTIONS-RELATED"/>
    <property type="match status" value="1"/>
</dbReference>
<feature type="region of interest" description="Disordered" evidence="1">
    <location>
        <begin position="1928"/>
        <end position="1952"/>
    </location>
</feature>
<feature type="compositionally biased region" description="Basic and acidic residues" evidence="1">
    <location>
        <begin position="1467"/>
        <end position="1490"/>
    </location>
</feature>
<evidence type="ECO:0000313" key="6">
    <source>
        <dbReference type="Proteomes" id="UP001620626"/>
    </source>
</evidence>
<feature type="region of interest" description="Disordered" evidence="1">
    <location>
        <begin position="245"/>
        <end position="300"/>
    </location>
</feature>
<feature type="compositionally biased region" description="Acidic residues" evidence="1">
    <location>
        <begin position="1440"/>
        <end position="1463"/>
    </location>
</feature>
<evidence type="ECO:0000256" key="2">
    <source>
        <dbReference type="SAM" id="Phobius"/>
    </source>
</evidence>
<proteinExistence type="predicted"/>
<dbReference type="EMBL" id="JBICBT010001087">
    <property type="protein sequence ID" value="KAL3084031.1"/>
    <property type="molecule type" value="Genomic_DNA"/>
</dbReference>
<feature type="compositionally biased region" description="Acidic residues" evidence="1">
    <location>
        <begin position="245"/>
        <end position="261"/>
    </location>
</feature>
<keyword evidence="3" id="KW-0732">Signal</keyword>
<keyword evidence="2" id="KW-0812">Transmembrane</keyword>
<name>A0ABD2IXR3_9BILA</name>
<feature type="transmembrane region" description="Helical" evidence="2">
    <location>
        <begin position="646"/>
        <end position="669"/>
    </location>
</feature>
<feature type="signal peptide" evidence="3">
    <location>
        <begin position="1"/>
        <end position="25"/>
    </location>
</feature>
<sequence length="1975" mass="227084">MAPIFIPIALCILLHAISFPHNVHAGDDASDDEQNYPVLEPSSSTSSFTDTEKSEDDSDSSGYSSNQTPSKKRWGKVRKHFLKETEWNKIADYLNSDVLPNYRKEVYLHKMMGTTQYKLPPPFTGIVKAVPVPKSGKEKVKYGAWATWCRWATEYGRVHAKFMKKHGNGGARFQSDQETVETIMLYVQKKLDKMVKSAENNEKTTKMKQEFDEVHKNMPEDGCKISFAHENRTLSTAYLFNQGLEDEEEEEGNTEEEDDDDNAKSAKTPPFLFKTNDEEDTVKDDNEDDDDDDEESADETTTYAVMQAIQHGRAGFGKDAKLDWTHLPAYKEEKEIPPNFFQKCLNRMKYIYESIKASVVNGKKWVVEKWWHKKETKNVPDFEWKEQMLTEHTDKLTPAQKAEIAEKATSGIVLIEKMRKYMSSDNTGNDLVEPLLKQNDDDDDAIHEQHQQQQHLEKPEKKSSAKEQSSKKKKSANDEIGAGAKEEGSNKKKKGEATSRKDNYNKLMKLLKQQQVHPFDFLAGTVQIGQGGGERIEIGGIRYMISGQIANKKKWEKIVKKNLKKSVEMDNANATCDRLAKLVANTLYMDNAMDPQGIDMRGRLSAQMINNVNTQKDMNGIASQMLLSILGSGLIALFFDAFLWPIVIGVLTPIIGPWVIPLSIALYSITPLFAETFDSLVIKRTIASSRGAPFIPKKAVLMQNLHAALASGSIAAVGSVANNGMEFVEIGLYALPFLTMTNMLATATSAAMVPAEIQDAEDETKEHVLRLIEKGVFPMPKNLEKQKKQMSKKEVNEALEQFVSERVDRVMDLTKTTGMARNSMSTGIVLSLTVGFAPFYALQTLGLIGANVVKIILIMFNAPTEILSMGIDRIMSTMGGWDAKKNRRMVGLIMRKAIEQLEGNDAGMAPISEDDVYRVYYSNTGARLMNKFGKGVVKLFSSPLIGRFFKYCGGKIAWAVSKLAKMPLVRNLVGAIRKIREDLQYKFLPLLGKKNIVENWKENVIYLITYPRLSATKTGDVPVISPAALKLEAWLKLRKFTVYRVTSGFLFADLFGQQRVPFVELNGKQLIGTTDQIIERLEKWHVAKKSAHLTMDKENMKHHGYKDKDGRKELRRKERLIRRTFDEIVSKCLMKDREKSIDIPYSDHFINISVDLPKNELGFLWGNRALFKQMMATMPRLYPKWFNNNGTLVMKNATFWEEFWVEYFKSEKARRKYRPGYEILSADEQMLKDLRDQDVPKAMFEIFRRYKRKLFNEVKSQKVREYIEEIDSWEVKHHPRNEVTKEMLAIKYSELNDDQIVAKVINAMKLAADQLKKTMKKQTVLFLFGDRPTPADASLFAHLVQLFETPLKTKKLDKHIKEVKEQFTHDQHVLLEYVEKIKNEIGWEQMKYSSEKPDEKPFNFEWVKNVEEMKKYEGPFELKFKNDLEFDPTFMEFTEDEEKYEEEEFGANDEPKEEEEEENSAQTKEKKTGKEQGGDSTSKEETEEAEKQRYTWEQLVTFDMFNEEETWKILVKRRHLYEEPKDPGNFLWRYPKVVEFVTRRILRITDCEYDQDNSQTAFGPWVYALENGLDKTEHDLEQIEPFKPIANIKRQKDNKRAYSFNKWMLARKRTAAARALLHLMALQFCKRFAANAIPLSSNPAQNGGSGTQQIPEGKCEAHKQHAFVHLEKEGAAKMIDKCEKFMKKLIDQIYDNYGKLNVPVYSLDAEVTSFKPIAKPVADHALFTYVTYNDASRVEHVEYRVDPLLLYYYPDVVHYVLHAMMDVAGVSSAVPLQSSFTYFYRRVLDDAKLRNKRDQLMHAMKKTVGASKMSAEKREHVADALVRFAAAFICVGKIEADDCDIAHRKQAGSKLKSVIDKSFDESISIKWEKHVKLFVHQFVVSYNELIAEEELDKYSTKIVADLELLPKGPGFFERMQKEYRTLNENPPKEVKAEVEAEMEKNKRSPELQRMQQRTGFMNNLQQHWQTEKEDL</sequence>
<gene>
    <name evidence="5" type="ORF">niasHT_038217</name>
</gene>
<feature type="compositionally biased region" description="Basic and acidic residues" evidence="1">
    <location>
        <begin position="446"/>
        <end position="470"/>
    </location>
</feature>
<keyword evidence="6" id="KW-1185">Reference proteome</keyword>
<evidence type="ECO:0000313" key="5">
    <source>
        <dbReference type="EMBL" id="KAL3084031.1"/>
    </source>
</evidence>
<feature type="region of interest" description="Disordered" evidence="1">
    <location>
        <begin position="1440"/>
        <end position="1490"/>
    </location>
</feature>
<feature type="compositionally biased region" description="Acidic residues" evidence="1">
    <location>
        <begin position="277"/>
        <end position="298"/>
    </location>
</feature>
<dbReference type="Proteomes" id="UP001620626">
    <property type="component" value="Unassembled WGS sequence"/>
</dbReference>
<dbReference type="InterPro" id="IPR050931">
    <property type="entry name" value="Mito_Protein_Transport_Metaxin"/>
</dbReference>
<feature type="region of interest" description="Disordered" evidence="1">
    <location>
        <begin position="28"/>
        <end position="71"/>
    </location>
</feature>
<reference evidence="5 6" key="1">
    <citation type="submission" date="2024-10" db="EMBL/GenBank/DDBJ databases">
        <authorList>
            <person name="Kim D."/>
        </authorList>
    </citation>
    <scope>NUCLEOTIDE SEQUENCE [LARGE SCALE GENOMIC DNA]</scope>
    <source>
        <strain evidence="5">BH-2024</strain>
    </source>
</reference>
<evidence type="ECO:0000259" key="4">
    <source>
        <dbReference type="Pfam" id="PF17171"/>
    </source>
</evidence>
<protein>
    <recommendedName>
        <fullName evidence="4">Metaxin glutathione S-transferase domain-containing protein</fullName>
    </recommendedName>
</protein>
<dbReference type="InterPro" id="IPR033468">
    <property type="entry name" value="Metaxin_GST"/>
</dbReference>
<feature type="domain" description="Metaxin glutathione S-transferase" evidence="4">
    <location>
        <begin position="1325"/>
        <end position="1364"/>
    </location>
</feature>
<comment type="caution">
    <text evidence="5">The sequence shown here is derived from an EMBL/GenBank/DDBJ whole genome shotgun (WGS) entry which is preliminary data.</text>
</comment>
<keyword evidence="2" id="KW-1133">Transmembrane helix</keyword>
<feature type="region of interest" description="Disordered" evidence="1">
    <location>
        <begin position="446"/>
        <end position="501"/>
    </location>
</feature>
<dbReference type="Pfam" id="PF17171">
    <property type="entry name" value="GST_C_6"/>
    <property type="match status" value="1"/>
</dbReference>